<dbReference type="EMBL" id="JAKJXP020000106">
    <property type="protein sequence ID" value="KAK7745667.1"/>
    <property type="molecule type" value="Genomic_DNA"/>
</dbReference>
<dbReference type="GO" id="GO:0050660">
    <property type="term" value="F:flavin adenine dinucleotide binding"/>
    <property type="evidence" value="ECO:0007669"/>
    <property type="project" value="InterPro"/>
</dbReference>
<evidence type="ECO:0000256" key="3">
    <source>
        <dbReference type="ARBA" id="ARBA00022630"/>
    </source>
</evidence>
<keyword evidence="5" id="KW-0560">Oxidoreductase</keyword>
<evidence type="ECO:0000256" key="5">
    <source>
        <dbReference type="ARBA" id="ARBA00023002"/>
    </source>
</evidence>
<evidence type="ECO:0000256" key="2">
    <source>
        <dbReference type="ARBA" id="ARBA00010989"/>
    </source>
</evidence>
<keyword evidence="3" id="KW-0285">Flavoprotein</keyword>
<sequence>MATSAANSYLIVGAGCFGASTARYLKTTYADADVVIVDSAPFPNPVAASHDLNKIIRAEYEDIMYMRLALEALDAWSADPVLRPYFHKTGVVWGVTPTRARELVHGYEDILGQGGSPVELLGVDEARARFPILGQCELQGASNCLWNPHAGWGDAASALQAVIQDAVDHGVRHEVATVAKANLDEENLNASRREVLAAEIL</sequence>
<dbReference type="InterPro" id="IPR045170">
    <property type="entry name" value="MTOX"/>
</dbReference>
<protein>
    <recommendedName>
        <fullName evidence="6">FAD dependent oxidoreductase domain-containing protein</fullName>
    </recommendedName>
</protein>
<evidence type="ECO:0000256" key="4">
    <source>
        <dbReference type="ARBA" id="ARBA00022827"/>
    </source>
</evidence>
<organism evidence="7 8">
    <name type="scientific">Diatrype stigma</name>
    <dbReference type="NCBI Taxonomy" id="117547"/>
    <lineage>
        <taxon>Eukaryota</taxon>
        <taxon>Fungi</taxon>
        <taxon>Dikarya</taxon>
        <taxon>Ascomycota</taxon>
        <taxon>Pezizomycotina</taxon>
        <taxon>Sordariomycetes</taxon>
        <taxon>Xylariomycetidae</taxon>
        <taxon>Xylariales</taxon>
        <taxon>Diatrypaceae</taxon>
        <taxon>Diatrype</taxon>
    </lineage>
</organism>
<dbReference type="Pfam" id="PF01266">
    <property type="entry name" value="DAO"/>
    <property type="match status" value="1"/>
</dbReference>
<dbReference type="PANTHER" id="PTHR10961:SF46">
    <property type="entry name" value="PEROXISOMAL SARCOSINE OXIDASE"/>
    <property type="match status" value="1"/>
</dbReference>
<dbReference type="Proteomes" id="UP001320420">
    <property type="component" value="Unassembled WGS sequence"/>
</dbReference>
<dbReference type="PANTHER" id="PTHR10961">
    <property type="entry name" value="PEROXISOMAL SARCOSINE OXIDASE"/>
    <property type="match status" value="1"/>
</dbReference>
<evidence type="ECO:0000256" key="1">
    <source>
        <dbReference type="ARBA" id="ARBA00001974"/>
    </source>
</evidence>
<dbReference type="InterPro" id="IPR036188">
    <property type="entry name" value="FAD/NAD-bd_sf"/>
</dbReference>
<dbReference type="Gene3D" id="3.50.50.60">
    <property type="entry name" value="FAD/NAD(P)-binding domain"/>
    <property type="match status" value="1"/>
</dbReference>
<keyword evidence="4" id="KW-0274">FAD</keyword>
<keyword evidence="8" id="KW-1185">Reference proteome</keyword>
<dbReference type="GO" id="GO:0008115">
    <property type="term" value="F:sarcosine oxidase activity"/>
    <property type="evidence" value="ECO:0007669"/>
    <property type="project" value="TreeGrafter"/>
</dbReference>
<comment type="caution">
    <text evidence="7">The sequence shown here is derived from an EMBL/GenBank/DDBJ whole genome shotgun (WGS) entry which is preliminary data.</text>
</comment>
<dbReference type="SUPFAM" id="SSF51905">
    <property type="entry name" value="FAD/NAD(P)-binding domain"/>
    <property type="match status" value="1"/>
</dbReference>
<evidence type="ECO:0000259" key="6">
    <source>
        <dbReference type="Pfam" id="PF01266"/>
    </source>
</evidence>
<dbReference type="InterPro" id="IPR006076">
    <property type="entry name" value="FAD-dep_OxRdtase"/>
</dbReference>
<evidence type="ECO:0000313" key="8">
    <source>
        <dbReference type="Proteomes" id="UP001320420"/>
    </source>
</evidence>
<dbReference type="AlphaFoldDB" id="A0AAN9YJZ5"/>
<proteinExistence type="inferred from homology"/>
<comment type="similarity">
    <text evidence="2">Belongs to the MSOX/MTOX family.</text>
</comment>
<accession>A0AAN9YJZ5</accession>
<feature type="domain" description="FAD dependent oxidoreductase" evidence="6">
    <location>
        <begin position="9"/>
        <end position="174"/>
    </location>
</feature>
<gene>
    <name evidence="7" type="ORF">SLS62_009708</name>
</gene>
<comment type="cofactor">
    <cofactor evidence="1">
        <name>FAD</name>
        <dbReference type="ChEBI" id="CHEBI:57692"/>
    </cofactor>
</comment>
<name>A0AAN9YJZ5_9PEZI</name>
<evidence type="ECO:0000313" key="7">
    <source>
        <dbReference type="EMBL" id="KAK7745667.1"/>
    </source>
</evidence>
<reference evidence="7 8" key="1">
    <citation type="submission" date="2024-02" db="EMBL/GenBank/DDBJ databases">
        <title>De novo assembly and annotation of 12 fungi associated with fruit tree decline syndrome in Ontario, Canada.</title>
        <authorList>
            <person name="Sulman M."/>
            <person name="Ellouze W."/>
            <person name="Ilyukhin E."/>
        </authorList>
    </citation>
    <scope>NUCLEOTIDE SEQUENCE [LARGE SCALE GENOMIC DNA]</scope>
    <source>
        <strain evidence="7 8">M11/M66-122</strain>
    </source>
</reference>